<gene>
    <name evidence="2" type="ORF">DJ018_10645</name>
</gene>
<comment type="caution">
    <text evidence="2">The sequence shown here is derived from an EMBL/GenBank/DDBJ whole genome shotgun (WGS) entry which is preliminary data.</text>
</comment>
<evidence type="ECO:0000313" key="3">
    <source>
        <dbReference type="Proteomes" id="UP000249725"/>
    </source>
</evidence>
<evidence type="ECO:0000313" key="2">
    <source>
        <dbReference type="EMBL" id="RAK52651.1"/>
    </source>
</evidence>
<dbReference type="RefSeq" id="WP_111514936.1">
    <property type="nucleotide sequence ID" value="NZ_QFYR01000002.1"/>
</dbReference>
<dbReference type="Pfam" id="PF05713">
    <property type="entry name" value="MobC"/>
    <property type="match status" value="1"/>
</dbReference>
<dbReference type="Proteomes" id="UP000249725">
    <property type="component" value="Unassembled WGS sequence"/>
</dbReference>
<name>A0A328ADC7_9CAUL</name>
<proteinExistence type="predicted"/>
<feature type="domain" description="Bacterial mobilisation" evidence="1">
    <location>
        <begin position="118"/>
        <end position="142"/>
    </location>
</feature>
<dbReference type="AlphaFoldDB" id="A0A328ADC7"/>
<dbReference type="InterPro" id="IPR008687">
    <property type="entry name" value="MobC"/>
</dbReference>
<evidence type="ECO:0000259" key="1">
    <source>
        <dbReference type="Pfam" id="PF05713"/>
    </source>
</evidence>
<reference evidence="3" key="1">
    <citation type="submission" date="2018-05" db="EMBL/GenBank/DDBJ databases">
        <authorList>
            <person name="Li X."/>
        </authorList>
    </citation>
    <scope>NUCLEOTIDE SEQUENCE [LARGE SCALE GENOMIC DNA]</scope>
    <source>
        <strain evidence="3">YIM 73061</strain>
    </source>
</reference>
<keyword evidence="3" id="KW-1185">Reference proteome</keyword>
<sequence>MTVLSTRIPDGLAAQVEALSRPAGGRSAWLAQLVLSAVAREGGGCGAAAGEARRLAGGRSARLMVRLCEADAAAARAAALAMGLSRSAWAAGLVAAHLRGRPCFGRDEARALLAIQGELRRIGVNVNQIARALNVAVLEGRVLELELSAVADLRAELRAQMGGLRAAVAGNLAAWETLW</sequence>
<dbReference type="OrthoDB" id="7838543at2"/>
<protein>
    <submittedName>
        <fullName evidence="2">Plasmid mobilization relaxosome protein MobC</fullName>
    </submittedName>
</protein>
<accession>A0A328ADC7</accession>
<organism evidence="2 3">
    <name type="scientific">Phenylobacterium deserti</name>
    <dbReference type="NCBI Taxonomy" id="1914756"/>
    <lineage>
        <taxon>Bacteria</taxon>
        <taxon>Pseudomonadati</taxon>
        <taxon>Pseudomonadota</taxon>
        <taxon>Alphaproteobacteria</taxon>
        <taxon>Caulobacterales</taxon>
        <taxon>Caulobacteraceae</taxon>
        <taxon>Phenylobacterium</taxon>
    </lineage>
</organism>
<dbReference type="EMBL" id="QFYR01000002">
    <property type="protein sequence ID" value="RAK52651.1"/>
    <property type="molecule type" value="Genomic_DNA"/>
</dbReference>